<feature type="compositionally biased region" description="Gly residues" evidence="2">
    <location>
        <begin position="598"/>
        <end position="610"/>
    </location>
</feature>
<feature type="compositionally biased region" description="Basic and acidic residues" evidence="2">
    <location>
        <begin position="511"/>
        <end position="529"/>
    </location>
</feature>
<sequence>MRTNSISVGEAGAVPYTTMDRQMFTSNPPVKPETDEKNRADVLHASALAMAKKMYDTQQRMIDNSARAHARSSSFSRSGATNQADQQGEQLQQQPSPMFTNSLQESAYRLARERLDKLQQEHDKQRDLQEYYGSGTSPAHRSKLGSIRGKLIRKRSSSDGDLQEDRRRSEKIRNQMSLLNNRLSEVDEEKRARDRETLLAAAQRNVKAQMQRIDEQVQSGAGRAPQGSGDDWGRKALVAARARYDALAQDSVGKVDVGGGKVMDKSEVDKIAAQKVQPLLDEINDRAEQEHARQEEERLEEERRKELAERDKMREKEVQDIHKKLKDQQKEDEKARKAESKREEKAHKDEMKAAKAEQKLAAQEAKEKEGEAVPPATSGNADAEEPVQPPPKAGHRRSLTVGHVRALSINFGKRPPRQKGKEPADQQPPNPDDSSSPTSPTGKVRAWLLSRFPRPRAKSAGAPPAAAAADGGGDQDAHDETRRGFIGGVTLARLQKGKQNASTEGVANDTTPDKGKDGEREIAEPEDMQHHHREQADVDVDPSMREVALAGREPATPPPHPSASPQPPLEHQTPVLHVSRASGDAADSSSSVVSLSSGSGGGGGGGGGGEATRRSGSVGSGGKERVVEAWSEPETTGGGGGGGSLAASARPVAAGRVSPFRESRFSEIL</sequence>
<dbReference type="InterPro" id="IPR024527">
    <property type="entry name" value="Eisosome1"/>
</dbReference>
<feature type="region of interest" description="Disordered" evidence="2">
    <location>
        <begin position="64"/>
        <end position="99"/>
    </location>
</feature>
<organism evidence="3 4">
    <name type="scientific">Parathielavia hyrcaniae</name>
    <dbReference type="NCBI Taxonomy" id="113614"/>
    <lineage>
        <taxon>Eukaryota</taxon>
        <taxon>Fungi</taxon>
        <taxon>Dikarya</taxon>
        <taxon>Ascomycota</taxon>
        <taxon>Pezizomycotina</taxon>
        <taxon>Sordariomycetes</taxon>
        <taxon>Sordariomycetidae</taxon>
        <taxon>Sordariales</taxon>
        <taxon>Chaetomiaceae</taxon>
        <taxon>Parathielavia</taxon>
    </lineage>
</organism>
<feature type="compositionally biased region" description="Polar residues" evidence="2">
    <location>
        <begin position="19"/>
        <end position="28"/>
    </location>
</feature>
<reference evidence="3" key="2">
    <citation type="submission" date="2023-05" db="EMBL/GenBank/DDBJ databases">
        <authorList>
            <consortium name="Lawrence Berkeley National Laboratory"/>
            <person name="Steindorff A."/>
            <person name="Hensen N."/>
            <person name="Bonometti L."/>
            <person name="Westerberg I."/>
            <person name="Brannstrom I.O."/>
            <person name="Guillou S."/>
            <person name="Cros-Aarteil S."/>
            <person name="Calhoun S."/>
            <person name="Haridas S."/>
            <person name="Kuo A."/>
            <person name="Mondo S."/>
            <person name="Pangilinan J."/>
            <person name="Riley R."/>
            <person name="Labutti K."/>
            <person name="Andreopoulos B."/>
            <person name="Lipzen A."/>
            <person name="Chen C."/>
            <person name="Yanf M."/>
            <person name="Daum C."/>
            <person name="Ng V."/>
            <person name="Clum A."/>
            <person name="Ohm R."/>
            <person name="Martin F."/>
            <person name="Silar P."/>
            <person name="Natvig D."/>
            <person name="Lalanne C."/>
            <person name="Gautier V."/>
            <person name="Ament-Velasquez S.L."/>
            <person name="Kruys A."/>
            <person name="Hutchinson M.I."/>
            <person name="Powell A.J."/>
            <person name="Barry K."/>
            <person name="Miller A.N."/>
            <person name="Grigoriev I.V."/>
            <person name="Debuchy R."/>
            <person name="Gladieux P."/>
            <person name="Thoren M.H."/>
            <person name="Johannesson H."/>
        </authorList>
    </citation>
    <scope>NUCLEOTIDE SEQUENCE</scope>
    <source>
        <strain evidence="3">CBS 757.83</strain>
    </source>
</reference>
<gene>
    <name evidence="3" type="ORF">N658DRAFT_504403</name>
</gene>
<protein>
    <recommendedName>
        <fullName evidence="5">Eisosome protein 1</fullName>
    </recommendedName>
</protein>
<feature type="compositionally biased region" description="Low complexity" evidence="2">
    <location>
        <begin position="432"/>
        <end position="441"/>
    </location>
</feature>
<accession>A0AAN6Q7B3</accession>
<feature type="compositionally biased region" description="Basic and acidic residues" evidence="2">
    <location>
        <begin position="659"/>
        <end position="669"/>
    </location>
</feature>
<feature type="region of interest" description="Disordered" evidence="2">
    <location>
        <begin position="19"/>
        <end position="38"/>
    </location>
</feature>
<dbReference type="AlphaFoldDB" id="A0AAN6Q7B3"/>
<keyword evidence="1" id="KW-0175">Coiled coil</keyword>
<feature type="compositionally biased region" description="Polar residues" evidence="2">
    <location>
        <begin position="497"/>
        <end position="510"/>
    </location>
</feature>
<feature type="coiled-coil region" evidence="1">
    <location>
        <begin position="101"/>
        <end position="128"/>
    </location>
</feature>
<dbReference type="GO" id="GO:0070941">
    <property type="term" value="P:eisosome assembly"/>
    <property type="evidence" value="ECO:0007669"/>
    <property type="project" value="TreeGrafter"/>
</dbReference>
<feature type="region of interest" description="Disordered" evidence="2">
    <location>
        <begin position="276"/>
        <end position="669"/>
    </location>
</feature>
<name>A0AAN6Q7B3_9PEZI</name>
<dbReference type="Proteomes" id="UP001305647">
    <property type="component" value="Unassembled WGS sequence"/>
</dbReference>
<feature type="compositionally biased region" description="Low complexity" evidence="2">
    <location>
        <begin position="578"/>
        <end position="597"/>
    </location>
</feature>
<dbReference type="PANTHER" id="PTHR28298">
    <property type="entry name" value="EISOSOME PROTEIN 1"/>
    <property type="match status" value="1"/>
</dbReference>
<dbReference type="EMBL" id="MU863626">
    <property type="protein sequence ID" value="KAK4104859.1"/>
    <property type="molecule type" value="Genomic_DNA"/>
</dbReference>
<feature type="compositionally biased region" description="Low complexity" evidence="2">
    <location>
        <begin position="458"/>
        <end position="469"/>
    </location>
</feature>
<proteinExistence type="predicted"/>
<dbReference type="PANTHER" id="PTHR28298:SF1">
    <property type="entry name" value="EISOSOME PROTEIN 1"/>
    <property type="match status" value="1"/>
</dbReference>
<comment type="caution">
    <text evidence="3">The sequence shown here is derived from an EMBL/GenBank/DDBJ whole genome shotgun (WGS) entry which is preliminary data.</text>
</comment>
<dbReference type="Pfam" id="PF12757">
    <property type="entry name" value="Eisosome1"/>
    <property type="match status" value="1"/>
</dbReference>
<evidence type="ECO:0000313" key="3">
    <source>
        <dbReference type="EMBL" id="KAK4104859.1"/>
    </source>
</evidence>
<reference evidence="3" key="1">
    <citation type="journal article" date="2023" name="Mol. Phylogenet. Evol.">
        <title>Genome-scale phylogeny and comparative genomics of the fungal order Sordariales.</title>
        <authorList>
            <person name="Hensen N."/>
            <person name="Bonometti L."/>
            <person name="Westerberg I."/>
            <person name="Brannstrom I.O."/>
            <person name="Guillou S."/>
            <person name="Cros-Aarteil S."/>
            <person name="Calhoun S."/>
            <person name="Haridas S."/>
            <person name="Kuo A."/>
            <person name="Mondo S."/>
            <person name="Pangilinan J."/>
            <person name="Riley R."/>
            <person name="LaButti K."/>
            <person name="Andreopoulos B."/>
            <person name="Lipzen A."/>
            <person name="Chen C."/>
            <person name="Yan M."/>
            <person name="Daum C."/>
            <person name="Ng V."/>
            <person name="Clum A."/>
            <person name="Steindorff A."/>
            <person name="Ohm R.A."/>
            <person name="Martin F."/>
            <person name="Silar P."/>
            <person name="Natvig D.O."/>
            <person name="Lalanne C."/>
            <person name="Gautier V."/>
            <person name="Ament-Velasquez S.L."/>
            <person name="Kruys A."/>
            <person name="Hutchinson M.I."/>
            <person name="Powell A.J."/>
            <person name="Barry K."/>
            <person name="Miller A.N."/>
            <person name="Grigoriev I.V."/>
            <person name="Debuchy R."/>
            <person name="Gladieux P."/>
            <person name="Hiltunen Thoren M."/>
            <person name="Johannesson H."/>
        </authorList>
    </citation>
    <scope>NUCLEOTIDE SEQUENCE</scope>
    <source>
        <strain evidence="3">CBS 757.83</strain>
    </source>
</reference>
<feature type="compositionally biased region" description="Pro residues" evidence="2">
    <location>
        <begin position="555"/>
        <end position="568"/>
    </location>
</feature>
<feature type="region of interest" description="Disordered" evidence="2">
    <location>
        <begin position="131"/>
        <end position="170"/>
    </location>
</feature>
<evidence type="ECO:0000313" key="4">
    <source>
        <dbReference type="Proteomes" id="UP001305647"/>
    </source>
</evidence>
<keyword evidence="4" id="KW-1185">Reference proteome</keyword>
<feature type="compositionally biased region" description="Low complexity" evidence="2">
    <location>
        <begin position="65"/>
        <end position="94"/>
    </location>
</feature>
<feature type="compositionally biased region" description="Basic and acidic residues" evidence="2">
    <location>
        <begin position="283"/>
        <end position="371"/>
    </location>
</feature>
<evidence type="ECO:0000256" key="2">
    <source>
        <dbReference type="SAM" id="MobiDB-lite"/>
    </source>
</evidence>
<evidence type="ECO:0000256" key="1">
    <source>
        <dbReference type="SAM" id="Coils"/>
    </source>
</evidence>
<evidence type="ECO:0008006" key="5">
    <source>
        <dbReference type="Google" id="ProtNLM"/>
    </source>
</evidence>